<dbReference type="InterPro" id="IPR012495">
    <property type="entry name" value="TadE-like_dom"/>
</dbReference>
<evidence type="ECO:0000259" key="1">
    <source>
        <dbReference type="Pfam" id="PF07811"/>
    </source>
</evidence>
<name>A0A3B0STG4_9ZZZZ</name>
<accession>A0A3B0STG4</accession>
<feature type="domain" description="TadE-like" evidence="1">
    <location>
        <begin position="1"/>
        <end position="40"/>
    </location>
</feature>
<protein>
    <recommendedName>
        <fullName evidence="1">TadE-like domain-containing protein</fullName>
    </recommendedName>
</protein>
<dbReference type="EMBL" id="UOEI01000693">
    <property type="protein sequence ID" value="VAW09195.1"/>
    <property type="molecule type" value="Genomic_DNA"/>
</dbReference>
<dbReference type="AlphaFoldDB" id="A0A3B0STG4"/>
<evidence type="ECO:0000313" key="2">
    <source>
        <dbReference type="EMBL" id="VAW09195.1"/>
    </source>
</evidence>
<proteinExistence type="predicted"/>
<organism evidence="2">
    <name type="scientific">hydrothermal vent metagenome</name>
    <dbReference type="NCBI Taxonomy" id="652676"/>
    <lineage>
        <taxon>unclassified sequences</taxon>
        <taxon>metagenomes</taxon>
        <taxon>ecological metagenomes</taxon>
    </lineage>
</organism>
<dbReference type="Pfam" id="PF07811">
    <property type="entry name" value="TadE"/>
    <property type="match status" value="1"/>
</dbReference>
<sequence length="190" mass="20189">MVEMALVMPLLLMLVFGIIEFGLAFQSRLTIGNATQSSARVGSAIGTGDRADIEILSALEQGLFQLPNNGKDIIEQVWIYKASAIGDPASACPGSYCNVYSYDPLLACNWSPCPDPDNPPAVYGGGWDPASRNATVGSLDVLGVDIYFSHTWIVGSFLPLADVPCTSPPDGCWSDTALMRLEPQQFGLGG</sequence>
<gene>
    <name evidence="2" type="ORF">MNBD_ACTINO01-1461</name>
</gene>
<reference evidence="2" key="1">
    <citation type="submission" date="2018-06" db="EMBL/GenBank/DDBJ databases">
        <authorList>
            <person name="Zhirakovskaya E."/>
        </authorList>
    </citation>
    <scope>NUCLEOTIDE SEQUENCE</scope>
</reference>